<proteinExistence type="predicted"/>
<dbReference type="Proteomes" id="UP000190150">
    <property type="component" value="Unassembled WGS sequence"/>
</dbReference>
<evidence type="ECO:0000313" key="2">
    <source>
        <dbReference type="EMBL" id="SKB60505.1"/>
    </source>
</evidence>
<protein>
    <submittedName>
        <fullName evidence="2">Uncharacterized protein</fullName>
    </submittedName>
</protein>
<keyword evidence="1" id="KW-1133">Transmembrane helix</keyword>
<evidence type="ECO:0000313" key="3">
    <source>
        <dbReference type="Proteomes" id="UP000190150"/>
    </source>
</evidence>
<reference evidence="3" key="1">
    <citation type="submission" date="2017-02" db="EMBL/GenBank/DDBJ databases">
        <authorList>
            <person name="Varghese N."/>
            <person name="Submissions S."/>
        </authorList>
    </citation>
    <scope>NUCLEOTIDE SEQUENCE [LARGE SCALE GENOMIC DNA]</scope>
    <source>
        <strain evidence="3">DSM 24091</strain>
    </source>
</reference>
<evidence type="ECO:0000256" key="1">
    <source>
        <dbReference type="SAM" id="Phobius"/>
    </source>
</evidence>
<gene>
    <name evidence="2" type="ORF">SAMN05660841_01438</name>
</gene>
<feature type="transmembrane region" description="Helical" evidence="1">
    <location>
        <begin position="157"/>
        <end position="175"/>
    </location>
</feature>
<name>A0A1T5CLY4_9SPHI</name>
<dbReference type="AlphaFoldDB" id="A0A1T5CLY4"/>
<organism evidence="2 3">
    <name type="scientific">Sphingobacterium nematocida</name>
    <dbReference type="NCBI Taxonomy" id="1513896"/>
    <lineage>
        <taxon>Bacteria</taxon>
        <taxon>Pseudomonadati</taxon>
        <taxon>Bacteroidota</taxon>
        <taxon>Sphingobacteriia</taxon>
        <taxon>Sphingobacteriales</taxon>
        <taxon>Sphingobacteriaceae</taxon>
        <taxon>Sphingobacterium</taxon>
    </lineage>
</organism>
<accession>A0A1T5CLY4</accession>
<keyword evidence="1" id="KW-0812">Transmembrane</keyword>
<keyword evidence="3" id="KW-1185">Reference proteome</keyword>
<dbReference type="EMBL" id="FUZF01000004">
    <property type="protein sequence ID" value="SKB60505.1"/>
    <property type="molecule type" value="Genomic_DNA"/>
</dbReference>
<dbReference type="RefSeq" id="WP_079642409.1">
    <property type="nucleotide sequence ID" value="NZ_FUZF01000004.1"/>
</dbReference>
<sequence length="181" mass="20689">MFEQFKSEVVAYFLEQKRVGGLPIELQNPSTGKLRKLIKQRLSEDPIPGDNKTVGRFLSCSTDYDIVLHQLSLMDLDKLRPLKNYVSGITSNPSEDIYKLLAICINFRPRPYDTWRTPTQLKSEKQESSIANQSTSFEVVKSYRQKTGKTSDGLHTLNTYLSIGAVAIGAMFFLFEKWQKE</sequence>
<keyword evidence="1" id="KW-0472">Membrane</keyword>
<dbReference type="OrthoDB" id="1340494at2"/>